<reference evidence="2" key="1">
    <citation type="submission" date="2021-03" db="EMBL/GenBank/DDBJ databases">
        <title>Draft genome sequence of rust myrtle Austropuccinia psidii MF-1, a brazilian biotype.</title>
        <authorList>
            <person name="Quecine M.C."/>
            <person name="Pachon D.M.R."/>
            <person name="Bonatelli M.L."/>
            <person name="Correr F.H."/>
            <person name="Franceschini L.M."/>
            <person name="Leite T.F."/>
            <person name="Margarido G.R.A."/>
            <person name="Almeida C.A."/>
            <person name="Ferrarezi J.A."/>
            <person name="Labate C.A."/>
        </authorList>
    </citation>
    <scope>NUCLEOTIDE SEQUENCE</scope>
    <source>
        <strain evidence="2">MF-1</strain>
    </source>
</reference>
<dbReference type="AlphaFoldDB" id="A0A9Q3D029"/>
<evidence type="ECO:0000313" key="3">
    <source>
        <dbReference type="Proteomes" id="UP000765509"/>
    </source>
</evidence>
<dbReference type="Proteomes" id="UP000765509">
    <property type="component" value="Unassembled WGS sequence"/>
</dbReference>
<dbReference type="Pfam" id="PF07727">
    <property type="entry name" value="RVT_2"/>
    <property type="match status" value="1"/>
</dbReference>
<dbReference type="InterPro" id="IPR013103">
    <property type="entry name" value="RVT_2"/>
</dbReference>
<feature type="domain" description="Reverse transcriptase Ty1/copia-type" evidence="1">
    <location>
        <begin position="7"/>
        <end position="103"/>
    </location>
</feature>
<evidence type="ECO:0000313" key="2">
    <source>
        <dbReference type="EMBL" id="MBW0491432.1"/>
    </source>
</evidence>
<proteinExistence type="predicted"/>
<comment type="caution">
    <text evidence="2">The sequence shown here is derived from an EMBL/GenBank/DDBJ whole genome shotgun (WGS) entry which is preliminary data.</text>
</comment>
<sequence length="105" mass="12189">MYGLSEKKKYHPITSTWVFKEKQDNTGNTVEYKACLYAHSFHQISGLDYQSNFAPTGRLSSLRTLIPFATIHKYEFHQMDIQSAFLNEPLQEEICWEIPLGVSEN</sequence>
<protein>
    <recommendedName>
        <fullName evidence="1">Reverse transcriptase Ty1/copia-type domain-containing protein</fullName>
    </recommendedName>
</protein>
<evidence type="ECO:0000259" key="1">
    <source>
        <dbReference type="Pfam" id="PF07727"/>
    </source>
</evidence>
<accession>A0A9Q3D029</accession>
<organism evidence="2 3">
    <name type="scientific">Austropuccinia psidii MF-1</name>
    <dbReference type="NCBI Taxonomy" id="1389203"/>
    <lineage>
        <taxon>Eukaryota</taxon>
        <taxon>Fungi</taxon>
        <taxon>Dikarya</taxon>
        <taxon>Basidiomycota</taxon>
        <taxon>Pucciniomycotina</taxon>
        <taxon>Pucciniomycetes</taxon>
        <taxon>Pucciniales</taxon>
        <taxon>Sphaerophragmiaceae</taxon>
        <taxon>Austropuccinia</taxon>
    </lineage>
</organism>
<name>A0A9Q3D029_9BASI</name>
<dbReference type="EMBL" id="AVOT02011080">
    <property type="protein sequence ID" value="MBW0491432.1"/>
    <property type="molecule type" value="Genomic_DNA"/>
</dbReference>
<keyword evidence="3" id="KW-1185">Reference proteome</keyword>
<gene>
    <name evidence="2" type="ORF">O181_031147</name>
</gene>
<dbReference type="OrthoDB" id="2796020at2759"/>